<evidence type="ECO:0000313" key="4">
    <source>
        <dbReference type="EMBL" id="JAG14825.1"/>
    </source>
</evidence>
<dbReference type="InterPro" id="IPR036719">
    <property type="entry name" value="Neuro-gated_channel_TM_sf"/>
</dbReference>
<dbReference type="InterPro" id="IPR006028">
    <property type="entry name" value="GABAA/Glycine_rcpt"/>
</dbReference>
<dbReference type="InterPro" id="IPR006029">
    <property type="entry name" value="Neurotrans-gated_channel_TM"/>
</dbReference>
<feature type="transmembrane region" description="Helical" evidence="2">
    <location>
        <begin position="82"/>
        <end position="105"/>
    </location>
</feature>
<protein>
    <submittedName>
        <fullName evidence="4">Gamma-aminobutyric acid receptor subunit alpha-4</fullName>
    </submittedName>
</protein>
<feature type="transmembrane region" description="Helical" evidence="2">
    <location>
        <begin position="20"/>
        <end position="39"/>
    </location>
</feature>
<dbReference type="EMBL" id="GBHO01028779">
    <property type="protein sequence ID" value="JAG14825.1"/>
    <property type="molecule type" value="Transcribed_RNA"/>
</dbReference>
<dbReference type="CDD" id="cd19049">
    <property type="entry name" value="LGIC_TM_anion"/>
    <property type="match status" value="1"/>
</dbReference>
<dbReference type="GO" id="GO:0005254">
    <property type="term" value="F:chloride channel activity"/>
    <property type="evidence" value="ECO:0007669"/>
    <property type="project" value="UniProtKB-ARBA"/>
</dbReference>
<dbReference type="InterPro" id="IPR038050">
    <property type="entry name" value="Neuro_actylchol_rec"/>
</dbReference>
<dbReference type="PANTHER" id="PTHR18945">
    <property type="entry name" value="NEUROTRANSMITTER GATED ION CHANNEL"/>
    <property type="match status" value="1"/>
</dbReference>
<keyword evidence="2" id="KW-0812">Transmembrane</keyword>
<dbReference type="GO" id="GO:0005230">
    <property type="term" value="F:extracellular ligand-gated monoatomic ion channel activity"/>
    <property type="evidence" value="ECO:0007669"/>
    <property type="project" value="UniProtKB-ARBA"/>
</dbReference>
<keyword evidence="2" id="KW-0472">Membrane</keyword>
<dbReference type="InterPro" id="IPR006201">
    <property type="entry name" value="Neur_channel"/>
</dbReference>
<feature type="non-terminal residue" evidence="4">
    <location>
        <position position="1"/>
    </location>
</feature>
<dbReference type="GO" id="GO:0016020">
    <property type="term" value="C:membrane"/>
    <property type="evidence" value="ECO:0007669"/>
    <property type="project" value="InterPro"/>
</dbReference>
<keyword evidence="4" id="KW-0675">Receptor</keyword>
<dbReference type="SUPFAM" id="SSF90112">
    <property type="entry name" value="Neurotransmitter-gated ion-channel transmembrane pore"/>
    <property type="match status" value="1"/>
</dbReference>
<gene>
    <name evidence="4" type="primary">GABRA4</name>
    <name evidence="4" type="ORF">CM83_17894</name>
</gene>
<keyword evidence="1" id="KW-0175">Coiled coil</keyword>
<feature type="transmembrane region" description="Helical" evidence="2">
    <location>
        <begin position="246"/>
        <end position="267"/>
    </location>
</feature>
<reference evidence="4" key="1">
    <citation type="journal article" date="2014" name="PLoS ONE">
        <title>Transcriptome-Based Identification of ABC Transporters in the Western Tarnished Plant Bug Lygus hesperus.</title>
        <authorList>
            <person name="Hull J.J."/>
            <person name="Chaney K."/>
            <person name="Geib S.M."/>
            <person name="Fabrick J.A."/>
            <person name="Brent C.S."/>
            <person name="Walsh D."/>
            <person name="Lavine L.C."/>
        </authorList>
    </citation>
    <scope>NUCLEOTIDE SEQUENCE</scope>
</reference>
<evidence type="ECO:0000256" key="1">
    <source>
        <dbReference type="SAM" id="Coils"/>
    </source>
</evidence>
<accession>A0A0A9XCK7</accession>
<organism evidence="4">
    <name type="scientific">Lygus hesperus</name>
    <name type="common">Western plant bug</name>
    <dbReference type="NCBI Taxonomy" id="30085"/>
    <lineage>
        <taxon>Eukaryota</taxon>
        <taxon>Metazoa</taxon>
        <taxon>Ecdysozoa</taxon>
        <taxon>Arthropoda</taxon>
        <taxon>Hexapoda</taxon>
        <taxon>Insecta</taxon>
        <taxon>Pterygota</taxon>
        <taxon>Neoptera</taxon>
        <taxon>Paraneoptera</taxon>
        <taxon>Hemiptera</taxon>
        <taxon>Heteroptera</taxon>
        <taxon>Panheteroptera</taxon>
        <taxon>Cimicomorpha</taxon>
        <taxon>Miridae</taxon>
        <taxon>Mirini</taxon>
        <taxon>Lygus</taxon>
    </lineage>
</organism>
<evidence type="ECO:0000259" key="3">
    <source>
        <dbReference type="Pfam" id="PF02932"/>
    </source>
</evidence>
<dbReference type="Gene3D" id="1.20.58.390">
    <property type="entry name" value="Neurotransmitter-gated ion-channel transmembrane domain"/>
    <property type="match status" value="1"/>
</dbReference>
<keyword evidence="2" id="KW-1133">Transmembrane helix</keyword>
<reference evidence="4" key="2">
    <citation type="submission" date="2014-07" db="EMBL/GenBank/DDBJ databases">
        <authorList>
            <person name="Hull J."/>
        </authorList>
    </citation>
    <scope>NUCLEOTIDE SEQUENCE</scope>
</reference>
<feature type="domain" description="Neurotransmitter-gated ion-channel transmembrane" evidence="3">
    <location>
        <begin position="24"/>
        <end position="253"/>
    </location>
</feature>
<evidence type="ECO:0000256" key="2">
    <source>
        <dbReference type="SAM" id="Phobius"/>
    </source>
</evidence>
<feature type="coiled-coil region" evidence="1">
    <location>
        <begin position="104"/>
        <end position="138"/>
    </location>
</feature>
<dbReference type="PRINTS" id="PR00253">
    <property type="entry name" value="GABAARECEPTR"/>
</dbReference>
<dbReference type="GO" id="GO:0004888">
    <property type="term" value="F:transmembrane signaling receptor activity"/>
    <property type="evidence" value="ECO:0007669"/>
    <property type="project" value="InterPro"/>
</dbReference>
<dbReference type="Pfam" id="PF02932">
    <property type="entry name" value="Neur_chan_memb"/>
    <property type="match status" value="1"/>
</dbReference>
<sequence length="284" mass="32194">QGQFSVIMTNFHMKRSTGNFLLQIYVPCCLIVCCSWIGFWITPNDAAGRTCLGATTVLSITTLGFGGRATLPKVPHATALDWFVIICFSFAFTSLIEFASISFTAKLLADLKKLKEEEEKKEAERKAEEEALKIAENDEIRHIDEEEGTAGLSVRRQTRRYVFLPHRWYSIPTDLSGHASKDDLGSAVFSVCPSRSSKVGSPVPWYRRAILVPIRYYQRLRGDERVKDPDKEEPSHATKMDNFARIAFPVCFISILSTYGVLYTYYINDKEPDDESMIGFFKVD</sequence>
<dbReference type="AlphaFoldDB" id="A0A0A9XCK7"/>
<dbReference type="GO" id="GO:0099095">
    <property type="term" value="F:ligand-gated monoatomic anion channel activity"/>
    <property type="evidence" value="ECO:0007669"/>
    <property type="project" value="UniProtKB-ARBA"/>
</dbReference>
<proteinExistence type="predicted"/>
<name>A0A0A9XCK7_LYGHE</name>